<sequence length="69" mass="8154">MLTILISSMHKNSQLMVNPITLSNESKWYWHSFWKTIEEIVKYEIGLATQPLQLVIGIYAFVAYDQRQH</sequence>
<organism evidence="1 2">
    <name type="scientific">Acinetobacter schindleri</name>
    <dbReference type="NCBI Taxonomy" id="108981"/>
    <lineage>
        <taxon>Bacteria</taxon>
        <taxon>Pseudomonadati</taxon>
        <taxon>Pseudomonadota</taxon>
        <taxon>Gammaproteobacteria</taxon>
        <taxon>Moraxellales</taxon>
        <taxon>Moraxellaceae</taxon>
        <taxon>Acinetobacter</taxon>
    </lineage>
</organism>
<protein>
    <submittedName>
        <fullName evidence="1">Uncharacterized protein</fullName>
    </submittedName>
</protein>
<dbReference type="EMBL" id="CP044463">
    <property type="protein sequence ID" value="QIC66226.1"/>
    <property type="molecule type" value="Genomic_DNA"/>
</dbReference>
<name>A0AAE6WTT5_9GAMM</name>
<dbReference type="AlphaFoldDB" id="A0AAE6WTT5"/>
<reference evidence="1 2" key="1">
    <citation type="submission" date="2019-09" db="EMBL/GenBank/DDBJ databases">
        <title>Non-baumannii Acinetobacter spp. carrying blaNDM-1 isolated in China.</title>
        <authorList>
            <person name="Cui C."/>
            <person name="Chen C."/>
            <person name="Sun J."/>
            <person name="Liu Y."/>
        </authorList>
    </citation>
    <scope>NUCLEOTIDE SEQUENCE [LARGE SCALE GENOMIC DNA]</scope>
    <source>
        <strain evidence="1 2">HZE23-1</strain>
    </source>
</reference>
<gene>
    <name evidence="1" type="ORF">FSC10_02040</name>
</gene>
<accession>A0AAE6WTT5</accession>
<dbReference type="Proteomes" id="UP000503505">
    <property type="component" value="Chromosome"/>
</dbReference>
<evidence type="ECO:0000313" key="2">
    <source>
        <dbReference type="Proteomes" id="UP000503505"/>
    </source>
</evidence>
<proteinExistence type="predicted"/>
<evidence type="ECO:0000313" key="1">
    <source>
        <dbReference type="EMBL" id="QIC66226.1"/>
    </source>
</evidence>